<dbReference type="InterPro" id="IPR015424">
    <property type="entry name" value="PyrdxlP-dep_Trfase"/>
</dbReference>
<dbReference type="InterPro" id="IPR013375">
    <property type="entry name" value="Sep_Cys-tRNA_synth_arc"/>
</dbReference>
<dbReference type="KEGG" id="gah:GAH_00355"/>
<dbReference type="InterPro" id="IPR015422">
    <property type="entry name" value="PyrdxlP-dep_Trfase_small"/>
</dbReference>
<feature type="modified residue" description="N6-(pyridoxal phosphate)lysine" evidence="5">
    <location>
        <position position="211"/>
    </location>
</feature>
<reference evidence="6 7" key="1">
    <citation type="submission" date="2015-04" db="EMBL/GenBank/DDBJ databases">
        <title>The complete genome sequence of the hyperthermophilic, obligate iron-reducing archaeon Geoglobus ahangari strain 234T.</title>
        <authorList>
            <person name="Manzella M.P."/>
            <person name="Holmes D.E."/>
            <person name="Rocheleau J.M."/>
            <person name="Chung A."/>
            <person name="Reguera G."/>
            <person name="Kashefi K."/>
        </authorList>
    </citation>
    <scope>NUCLEOTIDE SEQUENCE [LARGE SCALE GENOMIC DNA]</scope>
    <source>
        <strain evidence="6 7">234</strain>
    </source>
</reference>
<dbReference type="Proteomes" id="UP000034723">
    <property type="component" value="Chromosome"/>
</dbReference>
<name>A0A0F7IH80_9EURY</name>
<protein>
    <recommendedName>
        <fullName evidence="5">O-phospho-L-seryl-tRNA:Cys-tRNA synthase</fullName>
        <ecNumber evidence="5">2.5.1.73</ecNumber>
    </recommendedName>
    <alternativeName>
        <fullName evidence="5">Sep-tRNA:Cys-tRNA synthase</fullName>
        <shortName evidence="5">SepCysS</shortName>
    </alternativeName>
</protein>
<dbReference type="InterPro" id="IPR008829">
    <property type="entry name" value="SepSecS/SepCysS"/>
</dbReference>
<feature type="binding site" evidence="5">
    <location>
        <position position="185"/>
    </location>
    <ligand>
        <name>pyridoxal 5'-phosphate</name>
        <dbReference type="ChEBI" id="CHEBI:597326"/>
    </ligand>
</feature>
<evidence type="ECO:0000313" key="6">
    <source>
        <dbReference type="EMBL" id="AKG92292.1"/>
    </source>
</evidence>
<organism evidence="6 7">
    <name type="scientific">Geoglobus ahangari</name>
    <dbReference type="NCBI Taxonomy" id="113653"/>
    <lineage>
        <taxon>Archaea</taxon>
        <taxon>Methanobacteriati</taxon>
        <taxon>Methanobacteriota</taxon>
        <taxon>Archaeoglobi</taxon>
        <taxon>Archaeoglobales</taxon>
        <taxon>Archaeoglobaceae</taxon>
        <taxon>Geoglobus</taxon>
    </lineage>
</organism>
<evidence type="ECO:0000256" key="5">
    <source>
        <dbReference type="HAMAP-Rule" id="MF_01675"/>
    </source>
</evidence>
<dbReference type="NCBIfam" id="NF006810">
    <property type="entry name" value="PRK09331.1"/>
    <property type="match status" value="1"/>
</dbReference>
<gene>
    <name evidence="6" type="ORF">GAH_00355</name>
</gene>
<dbReference type="PANTHER" id="PTHR43586:SF3">
    <property type="entry name" value="O-PHOSPHO-L-SERYL-TRNA:CYS-TRNA SYNTHASE"/>
    <property type="match status" value="1"/>
</dbReference>
<feature type="binding site" evidence="5">
    <location>
        <begin position="208"/>
        <end position="210"/>
    </location>
    <ligand>
        <name>pyridoxal 5'-phosphate</name>
        <dbReference type="ChEBI" id="CHEBI:597326"/>
    </ligand>
</feature>
<dbReference type="FunCoup" id="A0A0F7IH80">
    <property type="interactions" value="23"/>
</dbReference>
<keyword evidence="4 5" id="KW-0648">Protein biosynthesis</keyword>
<evidence type="ECO:0000313" key="7">
    <source>
        <dbReference type="Proteomes" id="UP000034723"/>
    </source>
</evidence>
<evidence type="ECO:0000256" key="2">
    <source>
        <dbReference type="ARBA" id="ARBA00022679"/>
    </source>
</evidence>
<comment type="cofactor">
    <cofactor evidence="1 5">
        <name>pyridoxal 5'-phosphate</name>
        <dbReference type="ChEBI" id="CHEBI:597326"/>
    </cofactor>
</comment>
<comment type="subunit">
    <text evidence="5">Homodimer. Interacts with SepRS.</text>
</comment>
<keyword evidence="3 5" id="KW-0663">Pyridoxal phosphate</keyword>
<sequence>MAFYERQTKGFVNIDPLQTGGRLSEDAKRVLVEWGDGYSVCDFCTGSLFEIKTPPIRTFVSKLLPEFLGTEYSRITNGAREAKYAVMHALRGKGEEWIVMDGNAHYSSYVAAERAGYRIALVENSEYPEFRVTPERFAEVLDDVAKRGNVRLALITYPDGNYGNLPDVRKIARICESYDVPLLVNGAYAVGRMPVSLKELGGNFIVGSGHKSMASAGPVGVLGFNEDFADRITRKSERYRNKEIEFLGCTARGVAVMTLMASFDYVARRVKRWDEEVEKARWFSRKMEDLGMIQLGEKPHNHDLMFFEAPPLYEISKKAKDGRFFLYRELKKRRIHGIKPGLTRHFKLSTYGLTRDELRYVLDSFEEIINKYSG</sequence>
<proteinExistence type="inferred from homology"/>
<dbReference type="EC" id="2.5.1.73" evidence="5"/>
<dbReference type="HOGENOM" id="CLU_060476_0_0_2"/>
<dbReference type="OrthoDB" id="5817at2157"/>
<dbReference type="InterPro" id="IPR015421">
    <property type="entry name" value="PyrdxlP-dep_Trfase_major"/>
</dbReference>
<accession>A0A0F7IH80</accession>
<evidence type="ECO:0000256" key="3">
    <source>
        <dbReference type="ARBA" id="ARBA00022898"/>
    </source>
</evidence>
<dbReference type="NCBIfam" id="TIGR02539">
    <property type="entry name" value="SepCysS"/>
    <property type="match status" value="1"/>
</dbReference>
<keyword evidence="2 5" id="KW-0808">Transferase</keyword>
<evidence type="ECO:0000256" key="1">
    <source>
        <dbReference type="ARBA" id="ARBA00001933"/>
    </source>
</evidence>
<dbReference type="SUPFAM" id="SSF53383">
    <property type="entry name" value="PLP-dependent transferases"/>
    <property type="match status" value="1"/>
</dbReference>
<dbReference type="PANTHER" id="PTHR43586">
    <property type="entry name" value="CYSTEINE DESULFURASE"/>
    <property type="match status" value="1"/>
</dbReference>
<comment type="function">
    <text evidence="5">Converts O-phospho-L-seryl-tRNA(Cys) (Sep-tRNA(Cys)) to L-cysteinyl-tRNA(Cys) (Cys-tRNA(Cys)).</text>
</comment>
<dbReference type="HAMAP" id="MF_01675">
    <property type="entry name" value="Sep_Cys_tRNA_synth"/>
    <property type="match status" value="1"/>
</dbReference>
<dbReference type="GO" id="GO:0006412">
    <property type="term" value="P:translation"/>
    <property type="evidence" value="ECO:0007669"/>
    <property type="project" value="UniProtKB-KW"/>
</dbReference>
<dbReference type="GO" id="GO:0043766">
    <property type="term" value="F:Sep-tRNA:Cys-tRNA synthase activity"/>
    <property type="evidence" value="ECO:0007669"/>
    <property type="project" value="UniProtKB-UniRule"/>
</dbReference>
<comment type="similarity">
    <text evidence="5">Belongs to the SepCysS family.</text>
</comment>
<dbReference type="RefSeq" id="WP_048094415.1">
    <property type="nucleotide sequence ID" value="NZ_CP011267.1"/>
</dbReference>
<dbReference type="AlphaFoldDB" id="A0A0F7IH80"/>
<dbReference type="InParanoid" id="A0A0F7IH80"/>
<keyword evidence="7" id="KW-1185">Reference proteome</keyword>
<comment type="catalytic activity">
    <reaction evidence="5">
        <text>O-phospho-L-seryl-tRNA(Cys) + hydrogen sulfide + H(+) = L-cysteinyl-tRNA(Cys) + phosphate</text>
        <dbReference type="Rhea" id="RHEA:25686"/>
        <dbReference type="Rhea" id="RHEA-COMP:9679"/>
        <dbReference type="Rhea" id="RHEA-COMP:9719"/>
        <dbReference type="ChEBI" id="CHEBI:15378"/>
        <dbReference type="ChEBI" id="CHEBI:29919"/>
        <dbReference type="ChEBI" id="CHEBI:43474"/>
        <dbReference type="ChEBI" id="CHEBI:78517"/>
        <dbReference type="ChEBI" id="CHEBI:78551"/>
        <dbReference type="EC" id="2.5.1.73"/>
    </reaction>
</comment>
<evidence type="ECO:0000256" key="4">
    <source>
        <dbReference type="ARBA" id="ARBA00022917"/>
    </source>
</evidence>
<dbReference type="EMBL" id="CP011267">
    <property type="protein sequence ID" value="AKG92292.1"/>
    <property type="molecule type" value="Genomic_DNA"/>
</dbReference>
<dbReference type="Gene3D" id="3.90.1150.10">
    <property type="entry name" value="Aspartate Aminotransferase, domain 1"/>
    <property type="match status" value="1"/>
</dbReference>
<dbReference type="Gene3D" id="3.40.640.10">
    <property type="entry name" value="Type I PLP-dependent aspartate aminotransferase-like (Major domain)"/>
    <property type="match status" value="1"/>
</dbReference>
<dbReference type="PATRIC" id="fig|113653.22.peg.360"/>
<dbReference type="STRING" id="113653.GAH_00355"/>
<dbReference type="Pfam" id="PF05889">
    <property type="entry name" value="SepSecS"/>
    <property type="match status" value="1"/>
</dbReference>
<feature type="binding site" evidence="5">
    <location>
        <begin position="79"/>
        <end position="80"/>
    </location>
    <ligand>
        <name>pyridoxal 5'-phosphate</name>
        <dbReference type="ChEBI" id="CHEBI:597326"/>
    </ligand>
</feature>
<dbReference type="GeneID" id="24802940"/>